<evidence type="ECO:0000313" key="2">
    <source>
        <dbReference type="EMBL" id="EPY03584.1"/>
    </source>
</evidence>
<dbReference type="Proteomes" id="UP000015344">
    <property type="component" value="Unassembled WGS sequence"/>
</dbReference>
<organism evidence="2 3">
    <name type="scientific">Paenibacillus alvei TS-15</name>
    <dbReference type="NCBI Taxonomy" id="1117108"/>
    <lineage>
        <taxon>Bacteria</taxon>
        <taxon>Bacillati</taxon>
        <taxon>Bacillota</taxon>
        <taxon>Bacilli</taxon>
        <taxon>Bacillales</taxon>
        <taxon>Paenibacillaceae</taxon>
        <taxon>Paenibacillus</taxon>
    </lineage>
</organism>
<keyword evidence="1" id="KW-0732">Signal</keyword>
<dbReference type="eggNOG" id="ENOG503058B">
    <property type="taxonomic scope" value="Bacteria"/>
</dbReference>
<feature type="signal peptide" evidence="1">
    <location>
        <begin position="1"/>
        <end position="27"/>
    </location>
</feature>
<dbReference type="PATRIC" id="fig|1117108.3.peg.6050"/>
<protein>
    <submittedName>
        <fullName evidence="2">Uncharacterized protein</fullName>
    </submittedName>
</protein>
<comment type="caution">
    <text evidence="2">The sequence shown here is derived from an EMBL/GenBank/DDBJ whole genome shotgun (WGS) entry which is preliminary data.</text>
</comment>
<sequence length="364" mass="40569">MKINVVKIATSIILVTSLIAVPAISSAASNNLIPEYVQPSTSVLQIDNSKNMINGKNKVLLLDLSQGDLSKSPVLNQEVLDVQVMNNPTKVVILTEGARNRIEKHVYNEHGIEISKSEYKIIVPNEAKVKWVAPSKGVSERFMVQQGDLFTLYTDSGSHIVKYNAQQKNNIYEHVRVDDWDFSAYPYLAIKYVGQRTMAEDYFIHVVNLNSKTSTKIPGLEIDKQFRINKQGQLNVWNSYAYDEVTPPNATHPDPTEKQTFHALYSMSTGKALIDHQLPFKQIPGQTSSGWNTQVVGDTVFVQDLSNSQWSLYPTGSSNAIAEQQTGLGKNAKFVGYLPQSKTAYFLVMPDGSTTPEIKKVTIK</sequence>
<evidence type="ECO:0000256" key="1">
    <source>
        <dbReference type="SAM" id="SignalP"/>
    </source>
</evidence>
<feature type="chain" id="PRO_5004556501" evidence="1">
    <location>
        <begin position="28"/>
        <end position="364"/>
    </location>
</feature>
<gene>
    <name evidence="2" type="ORF">PAALTS15_29271</name>
</gene>
<dbReference type="EMBL" id="ATMT01000108">
    <property type="protein sequence ID" value="EPY03584.1"/>
    <property type="molecule type" value="Genomic_DNA"/>
</dbReference>
<name>S9SFR7_PAEAL</name>
<proteinExistence type="predicted"/>
<dbReference type="AlphaFoldDB" id="S9SFR7"/>
<evidence type="ECO:0000313" key="3">
    <source>
        <dbReference type="Proteomes" id="UP000015344"/>
    </source>
</evidence>
<dbReference type="RefSeq" id="WP_021262949.1">
    <property type="nucleotide sequence ID" value="NZ_ATMT01000108.1"/>
</dbReference>
<accession>S9SFR7</accession>
<reference evidence="2 3" key="1">
    <citation type="submission" date="2013-05" db="EMBL/GenBank/DDBJ databases">
        <authorList>
            <person name="Strain E.A."/>
            <person name="Brown E."/>
            <person name="Allard M.W."/>
            <person name="Luo Y.L."/>
        </authorList>
    </citation>
    <scope>NUCLEOTIDE SEQUENCE [LARGE SCALE GENOMIC DNA]</scope>
    <source>
        <strain evidence="2 3">TS-15</strain>
    </source>
</reference>